<dbReference type="PROSITE" id="PS50995">
    <property type="entry name" value="HTH_MARR_2"/>
    <property type="match status" value="1"/>
</dbReference>
<feature type="domain" description="HTH marR-type" evidence="4">
    <location>
        <begin position="10"/>
        <end position="140"/>
    </location>
</feature>
<dbReference type="InterPro" id="IPR039422">
    <property type="entry name" value="MarR/SlyA-like"/>
</dbReference>
<organism evidence="5 6">
    <name type="scientific">Nocardioides marinquilinus</name>
    <dbReference type="NCBI Taxonomy" id="1210400"/>
    <lineage>
        <taxon>Bacteria</taxon>
        <taxon>Bacillati</taxon>
        <taxon>Actinomycetota</taxon>
        <taxon>Actinomycetes</taxon>
        <taxon>Propionibacteriales</taxon>
        <taxon>Nocardioidaceae</taxon>
        <taxon>Nocardioides</taxon>
    </lineage>
</organism>
<evidence type="ECO:0000259" key="4">
    <source>
        <dbReference type="PROSITE" id="PS50995"/>
    </source>
</evidence>
<dbReference type="InterPro" id="IPR023187">
    <property type="entry name" value="Tscrpt_reg_MarR-type_CS"/>
</dbReference>
<evidence type="ECO:0000256" key="1">
    <source>
        <dbReference type="ARBA" id="ARBA00023015"/>
    </source>
</evidence>
<dbReference type="Gene3D" id="1.10.10.10">
    <property type="entry name" value="Winged helix-like DNA-binding domain superfamily/Winged helix DNA-binding domain"/>
    <property type="match status" value="1"/>
</dbReference>
<evidence type="ECO:0000313" key="6">
    <source>
        <dbReference type="Proteomes" id="UP001500221"/>
    </source>
</evidence>
<comment type="caution">
    <text evidence="5">The sequence shown here is derived from an EMBL/GenBank/DDBJ whole genome shotgun (WGS) entry which is preliminary data.</text>
</comment>
<dbReference type="InterPro" id="IPR036390">
    <property type="entry name" value="WH_DNA-bd_sf"/>
</dbReference>
<dbReference type="InterPro" id="IPR036388">
    <property type="entry name" value="WH-like_DNA-bd_sf"/>
</dbReference>
<protein>
    <submittedName>
        <fullName evidence="5">MarR family transcriptional regulator</fullName>
    </submittedName>
</protein>
<dbReference type="SUPFAM" id="SSF46785">
    <property type="entry name" value="Winged helix' DNA-binding domain"/>
    <property type="match status" value="1"/>
</dbReference>
<reference evidence="6" key="1">
    <citation type="journal article" date="2019" name="Int. J. Syst. Evol. Microbiol.">
        <title>The Global Catalogue of Microorganisms (GCM) 10K type strain sequencing project: providing services to taxonomists for standard genome sequencing and annotation.</title>
        <authorList>
            <consortium name="The Broad Institute Genomics Platform"/>
            <consortium name="The Broad Institute Genome Sequencing Center for Infectious Disease"/>
            <person name="Wu L."/>
            <person name="Ma J."/>
        </authorList>
    </citation>
    <scope>NUCLEOTIDE SEQUENCE [LARGE SCALE GENOMIC DNA]</scope>
    <source>
        <strain evidence="6">JCM 18459</strain>
    </source>
</reference>
<accession>A0ABP9PGX0</accession>
<keyword evidence="2" id="KW-0238">DNA-binding</keyword>
<evidence type="ECO:0000313" key="5">
    <source>
        <dbReference type="EMBL" id="GAA5146371.1"/>
    </source>
</evidence>
<keyword evidence="6" id="KW-1185">Reference proteome</keyword>
<dbReference type="Proteomes" id="UP001500221">
    <property type="component" value="Unassembled WGS sequence"/>
</dbReference>
<dbReference type="PANTHER" id="PTHR33164:SF57">
    <property type="entry name" value="MARR-FAMILY TRANSCRIPTIONAL REGULATOR"/>
    <property type="match status" value="1"/>
</dbReference>
<dbReference type="Pfam" id="PF12802">
    <property type="entry name" value="MarR_2"/>
    <property type="match status" value="1"/>
</dbReference>
<dbReference type="PANTHER" id="PTHR33164">
    <property type="entry name" value="TRANSCRIPTIONAL REGULATOR, MARR FAMILY"/>
    <property type="match status" value="1"/>
</dbReference>
<dbReference type="SMART" id="SM00347">
    <property type="entry name" value="HTH_MARR"/>
    <property type="match status" value="1"/>
</dbReference>
<keyword evidence="3" id="KW-0804">Transcription</keyword>
<dbReference type="RefSeq" id="WP_345457001.1">
    <property type="nucleotide sequence ID" value="NZ_BAABKG010000002.1"/>
</dbReference>
<proteinExistence type="predicted"/>
<evidence type="ECO:0000256" key="3">
    <source>
        <dbReference type="ARBA" id="ARBA00023163"/>
    </source>
</evidence>
<name>A0ABP9PGX0_9ACTN</name>
<gene>
    <name evidence="5" type="ORF">GCM10023340_17190</name>
</gene>
<dbReference type="EMBL" id="BAABKG010000002">
    <property type="protein sequence ID" value="GAA5146371.1"/>
    <property type="molecule type" value="Genomic_DNA"/>
</dbReference>
<dbReference type="InterPro" id="IPR000835">
    <property type="entry name" value="HTH_MarR-typ"/>
</dbReference>
<evidence type="ECO:0000256" key="2">
    <source>
        <dbReference type="ARBA" id="ARBA00023125"/>
    </source>
</evidence>
<sequence length="188" mass="19834">MSSAPWSRDRNRIGAAMLLLGDRVAAAGAEATGLRGGAPAALVSLLGWADGHHLDALAGGLGLSHSRTVRIVDGLERDGLVERVADTVDGRRALVVLTDEGRRRAEAAVAARSVVLDDVLAVLDDDQRRAVAAAAERVLLDQAVDRRTARHICRLCDVVACGHRDGDCPATRGADRREALPPTEGESR</sequence>
<keyword evidence="1" id="KW-0805">Transcription regulation</keyword>
<dbReference type="PROSITE" id="PS01117">
    <property type="entry name" value="HTH_MARR_1"/>
    <property type="match status" value="1"/>
</dbReference>